<accession>A0A1N6EGC8</accession>
<keyword evidence="1" id="KW-0677">Repeat</keyword>
<keyword evidence="5" id="KW-1185">Reference proteome</keyword>
<evidence type="ECO:0000256" key="2">
    <source>
        <dbReference type="ARBA" id="ARBA00023043"/>
    </source>
</evidence>
<dbReference type="PROSITE" id="PS50297">
    <property type="entry name" value="ANK_REP_REGION"/>
    <property type="match status" value="2"/>
</dbReference>
<keyword evidence="2 3" id="KW-0040">ANK repeat</keyword>
<dbReference type="Pfam" id="PF13606">
    <property type="entry name" value="Ank_3"/>
    <property type="match status" value="1"/>
</dbReference>
<dbReference type="InterPro" id="IPR036770">
    <property type="entry name" value="Ankyrin_rpt-contain_sf"/>
</dbReference>
<dbReference type="EMBL" id="FSRQ01000001">
    <property type="protein sequence ID" value="SIN82115.1"/>
    <property type="molecule type" value="Genomic_DNA"/>
</dbReference>
<dbReference type="Proteomes" id="UP000184782">
    <property type="component" value="Unassembled WGS sequence"/>
</dbReference>
<dbReference type="STRING" id="59733.SAMN05421769_0329"/>
<feature type="repeat" description="ANK" evidence="3">
    <location>
        <begin position="71"/>
        <end position="103"/>
    </location>
</feature>
<organism evidence="4 5">
    <name type="scientific">Chryseobacterium scophthalmum</name>
    <dbReference type="NCBI Taxonomy" id="59733"/>
    <lineage>
        <taxon>Bacteria</taxon>
        <taxon>Pseudomonadati</taxon>
        <taxon>Bacteroidota</taxon>
        <taxon>Flavobacteriia</taxon>
        <taxon>Flavobacteriales</taxon>
        <taxon>Weeksellaceae</taxon>
        <taxon>Chryseobacterium group</taxon>
        <taxon>Chryseobacterium</taxon>
    </lineage>
</organism>
<dbReference type="SUPFAM" id="SSF48403">
    <property type="entry name" value="Ankyrin repeat"/>
    <property type="match status" value="1"/>
</dbReference>
<dbReference type="PROSITE" id="PS50088">
    <property type="entry name" value="ANK_REPEAT"/>
    <property type="match status" value="3"/>
</dbReference>
<name>A0A1N6EGC8_9FLAO</name>
<evidence type="ECO:0000256" key="1">
    <source>
        <dbReference type="ARBA" id="ARBA00022737"/>
    </source>
</evidence>
<dbReference type="Gene3D" id="1.25.40.20">
    <property type="entry name" value="Ankyrin repeat-containing domain"/>
    <property type="match status" value="1"/>
</dbReference>
<reference evidence="5" key="1">
    <citation type="submission" date="2016-12" db="EMBL/GenBank/DDBJ databases">
        <authorList>
            <person name="Varghese N."/>
            <person name="Submissions S."/>
        </authorList>
    </citation>
    <scope>NUCLEOTIDE SEQUENCE [LARGE SCALE GENOMIC DNA]</scope>
    <source>
        <strain evidence="5">DSM 16779</strain>
    </source>
</reference>
<dbReference type="InterPro" id="IPR002110">
    <property type="entry name" value="Ankyrin_rpt"/>
</dbReference>
<dbReference type="SMART" id="SM00248">
    <property type="entry name" value="ANK"/>
    <property type="match status" value="3"/>
</dbReference>
<evidence type="ECO:0000313" key="4">
    <source>
        <dbReference type="EMBL" id="SIN82115.1"/>
    </source>
</evidence>
<dbReference type="PRINTS" id="PR01415">
    <property type="entry name" value="ANKYRIN"/>
</dbReference>
<dbReference type="AlphaFoldDB" id="A0A1N6EGC8"/>
<dbReference type="Pfam" id="PF12796">
    <property type="entry name" value="Ank_2"/>
    <property type="match status" value="1"/>
</dbReference>
<gene>
    <name evidence="4" type="ORF">SAMN05421769_0329</name>
</gene>
<proteinExistence type="predicted"/>
<evidence type="ECO:0000313" key="5">
    <source>
        <dbReference type="Proteomes" id="UP000184782"/>
    </source>
</evidence>
<dbReference type="PANTHER" id="PTHR24171">
    <property type="entry name" value="ANKYRIN REPEAT DOMAIN-CONTAINING PROTEIN 39-RELATED"/>
    <property type="match status" value="1"/>
</dbReference>
<sequence>MIMEIELQRKLGAMIRAVKDISNVIKTLDEYPTEINLVGGTPLNHAINRGRYEIVKYIVERGANVNDLYDKNYSPLMSAVNGKNIEMVKLLLENGADVNLKDKYGNDALWKAVFNYNFEIVKLLVEAGADPFKADSHENYSNYDGAKDLMPVTGEIINYFDSLK</sequence>
<feature type="repeat" description="ANK" evidence="3">
    <location>
        <begin position="104"/>
        <end position="136"/>
    </location>
</feature>
<evidence type="ECO:0000256" key="3">
    <source>
        <dbReference type="PROSITE-ProRule" id="PRU00023"/>
    </source>
</evidence>
<feature type="repeat" description="ANK" evidence="3">
    <location>
        <begin position="38"/>
        <end position="70"/>
    </location>
</feature>
<protein>
    <submittedName>
        <fullName evidence="4">Ankyrin repeat-containing protein</fullName>
    </submittedName>
</protein>